<dbReference type="PANTHER" id="PTHR43818:SF11">
    <property type="entry name" value="BCDNA.GH03377"/>
    <property type="match status" value="1"/>
</dbReference>
<dbReference type="SUPFAM" id="SSF51735">
    <property type="entry name" value="NAD(P)-binding Rossmann-fold domains"/>
    <property type="match status" value="1"/>
</dbReference>
<feature type="domain" description="Gfo/Idh/MocA-like oxidoreductase C-terminal" evidence="3">
    <location>
        <begin position="178"/>
        <end position="355"/>
    </location>
</feature>
<keyword evidence="5" id="KW-1185">Reference proteome</keyword>
<evidence type="ECO:0000259" key="2">
    <source>
        <dbReference type="Pfam" id="PF01408"/>
    </source>
</evidence>
<organism evidence="4 5">
    <name type="scientific">Echinicola pacifica</name>
    <dbReference type="NCBI Taxonomy" id="346377"/>
    <lineage>
        <taxon>Bacteria</taxon>
        <taxon>Pseudomonadati</taxon>
        <taxon>Bacteroidota</taxon>
        <taxon>Cytophagia</taxon>
        <taxon>Cytophagales</taxon>
        <taxon>Cyclobacteriaceae</taxon>
        <taxon>Echinicola</taxon>
    </lineage>
</organism>
<dbReference type="Pfam" id="PF02894">
    <property type="entry name" value="GFO_IDH_MocA_C"/>
    <property type="match status" value="1"/>
</dbReference>
<dbReference type="Gene3D" id="3.30.360.10">
    <property type="entry name" value="Dihydrodipicolinate Reductase, domain 2"/>
    <property type="match status" value="1"/>
</dbReference>
<dbReference type="AlphaFoldDB" id="A0A918Q6X8"/>
<dbReference type="GO" id="GO:0016491">
    <property type="term" value="F:oxidoreductase activity"/>
    <property type="evidence" value="ECO:0007669"/>
    <property type="project" value="UniProtKB-KW"/>
</dbReference>
<feature type="domain" description="Gfo/Idh/MocA-like oxidoreductase N-terminal" evidence="2">
    <location>
        <begin position="17"/>
        <end position="133"/>
    </location>
</feature>
<evidence type="ECO:0000259" key="3">
    <source>
        <dbReference type="Pfam" id="PF02894"/>
    </source>
</evidence>
<dbReference type="Proteomes" id="UP000619457">
    <property type="component" value="Unassembled WGS sequence"/>
</dbReference>
<protein>
    <recommendedName>
        <fullName evidence="6">Dehydrogenase</fullName>
    </recommendedName>
</protein>
<dbReference type="InterPro" id="IPR036291">
    <property type="entry name" value="NAD(P)-bd_dom_sf"/>
</dbReference>
<evidence type="ECO:0000256" key="1">
    <source>
        <dbReference type="ARBA" id="ARBA00023002"/>
    </source>
</evidence>
<dbReference type="Gene3D" id="3.40.50.720">
    <property type="entry name" value="NAD(P)-binding Rossmann-like Domain"/>
    <property type="match status" value="1"/>
</dbReference>
<reference evidence="4" key="1">
    <citation type="journal article" date="2014" name="Int. J. Syst. Evol. Microbiol.">
        <title>Complete genome sequence of Corynebacterium casei LMG S-19264T (=DSM 44701T), isolated from a smear-ripened cheese.</title>
        <authorList>
            <consortium name="US DOE Joint Genome Institute (JGI-PGF)"/>
            <person name="Walter F."/>
            <person name="Albersmeier A."/>
            <person name="Kalinowski J."/>
            <person name="Ruckert C."/>
        </authorList>
    </citation>
    <scope>NUCLEOTIDE SEQUENCE</scope>
    <source>
        <strain evidence="4">KCTC 12368</strain>
    </source>
</reference>
<keyword evidence="1" id="KW-0560">Oxidoreductase</keyword>
<dbReference type="Pfam" id="PF01408">
    <property type="entry name" value="GFO_IDH_MocA"/>
    <property type="match status" value="1"/>
</dbReference>
<proteinExistence type="predicted"/>
<reference evidence="4" key="2">
    <citation type="submission" date="2020-09" db="EMBL/GenBank/DDBJ databases">
        <authorList>
            <person name="Sun Q."/>
            <person name="Kim S."/>
        </authorList>
    </citation>
    <scope>NUCLEOTIDE SEQUENCE</scope>
    <source>
        <strain evidence="4">KCTC 12368</strain>
    </source>
</reference>
<dbReference type="EMBL" id="BMWX01000005">
    <property type="protein sequence ID" value="GGZ34356.1"/>
    <property type="molecule type" value="Genomic_DNA"/>
</dbReference>
<dbReference type="InterPro" id="IPR004104">
    <property type="entry name" value="Gfo/Idh/MocA-like_OxRdtase_C"/>
</dbReference>
<evidence type="ECO:0008006" key="6">
    <source>
        <dbReference type="Google" id="ProtNLM"/>
    </source>
</evidence>
<comment type="caution">
    <text evidence="4">The sequence shown here is derived from an EMBL/GenBank/DDBJ whole genome shotgun (WGS) entry which is preliminary data.</text>
</comment>
<evidence type="ECO:0000313" key="4">
    <source>
        <dbReference type="EMBL" id="GGZ34356.1"/>
    </source>
</evidence>
<sequence length="373" mass="42222">MLGLAKTKKMTKEGKLRLGILGLGEGRSTISAAMHSDKIALVTICDRNEEVCRQRSKEFDFPHYTTRYEEMLEDPSIDAIGIYTPDRLHAEHIKMALEAGKHVVCTKPLLDDLQEAKALIELQRKSGKRLFVGQSSRFFEPMKRQRADYNKGLIGDLITVEAYYHADHRWFLEKPWALEPSFKWLYGGLSHPVDFIRWYLPEIVEVMGYGMLSANGQAGGLKNPDTMHFIYKSKDGRIARVSGAYSGPVQPALRDSEMSCILRGTTGSSQGDYMELRYAITDQSGEEQLVTWEHKSKHYFRFEGKSHHAGEYNNYLEHFADSIKTDFVAYPDLIEGVGTIALLKTMERSLQSGKPEKVAAVIEEYGLEALLGK</sequence>
<evidence type="ECO:0000313" key="5">
    <source>
        <dbReference type="Proteomes" id="UP000619457"/>
    </source>
</evidence>
<gene>
    <name evidence="4" type="ORF">GCM10007049_29670</name>
</gene>
<name>A0A918Q6X8_9BACT</name>
<accession>A0A918Q6X8</accession>
<dbReference type="InterPro" id="IPR050463">
    <property type="entry name" value="Gfo/Idh/MocA_oxidrdct_glycsds"/>
</dbReference>
<dbReference type="GO" id="GO:0000166">
    <property type="term" value="F:nucleotide binding"/>
    <property type="evidence" value="ECO:0007669"/>
    <property type="project" value="InterPro"/>
</dbReference>
<dbReference type="PANTHER" id="PTHR43818">
    <property type="entry name" value="BCDNA.GH03377"/>
    <property type="match status" value="1"/>
</dbReference>
<dbReference type="SUPFAM" id="SSF55347">
    <property type="entry name" value="Glyceraldehyde-3-phosphate dehydrogenase-like, C-terminal domain"/>
    <property type="match status" value="1"/>
</dbReference>
<dbReference type="InterPro" id="IPR000683">
    <property type="entry name" value="Gfo/Idh/MocA-like_OxRdtase_N"/>
</dbReference>